<name>U9T2K4_RHIID</name>
<organism evidence="1">
    <name type="scientific">Rhizophagus irregularis (strain DAOM 181602 / DAOM 197198 / MUCL 43194)</name>
    <name type="common">Arbuscular mycorrhizal fungus</name>
    <name type="synonym">Glomus intraradices</name>
    <dbReference type="NCBI Taxonomy" id="747089"/>
    <lineage>
        <taxon>Eukaryota</taxon>
        <taxon>Fungi</taxon>
        <taxon>Fungi incertae sedis</taxon>
        <taxon>Mucoromycota</taxon>
        <taxon>Glomeromycotina</taxon>
        <taxon>Glomeromycetes</taxon>
        <taxon>Glomerales</taxon>
        <taxon>Glomeraceae</taxon>
        <taxon>Rhizophagus</taxon>
    </lineage>
</organism>
<accession>U9T2K4</accession>
<evidence type="ECO:0000313" key="1">
    <source>
        <dbReference type="EMBL" id="ERZ97585.1"/>
    </source>
</evidence>
<dbReference type="HOGENOM" id="CLU_2062723_0_0_1"/>
<proteinExistence type="predicted"/>
<protein>
    <submittedName>
        <fullName evidence="1">Uncharacterized protein</fullName>
    </submittedName>
</protein>
<reference evidence="1" key="1">
    <citation type="submission" date="2013-07" db="EMBL/GenBank/DDBJ databases">
        <title>The genome of an arbuscular mycorrhizal fungus provides insights into the evolution of the oldest plant symbiosis.</title>
        <authorList>
            <consortium name="DOE Joint Genome Institute"/>
            <person name="Tisserant E."/>
            <person name="Malbreil M."/>
            <person name="Kuo A."/>
            <person name="Kohler A."/>
            <person name="Symeonidi A."/>
            <person name="Balestrini R."/>
            <person name="Charron P."/>
            <person name="Duensing N."/>
            <person name="Frei-dit-Frey N."/>
            <person name="Gianinazzi-Pearson V."/>
            <person name="Gilbert B."/>
            <person name="Handa Y."/>
            <person name="Hijri M."/>
            <person name="Kaul R."/>
            <person name="Kawaguchi M."/>
            <person name="Krajinski F."/>
            <person name="Lammers P."/>
            <person name="Lapierre D."/>
            <person name="Masclaux F.G."/>
            <person name="Murat C."/>
            <person name="Morin E."/>
            <person name="Ndikumana S."/>
            <person name="Pagni M."/>
            <person name="Petitpierre D."/>
            <person name="Requena N."/>
            <person name="Rosikiewicz P."/>
            <person name="Riley R."/>
            <person name="Saito K."/>
            <person name="San Clemente H."/>
            <person name="Shapiro H."/>
            <person name="van Tuinen D."/>
            <person name="Becard G."/>
            <person name="Bonfante P."/>
            <person name="Paszkowski U."/>
            <person name="Shachar-Hill Y."/>
            <person name="Young J.P."/>
            <person name="Sanders I.R."/>
            <person name="Henrissat B."/>
            <person name="Rensing S.A."/>
            <person name="Grigoriev I.V."/>
            <person name="Corradi N."/>
            <person name="Roux C."/>
            <person name="Martin F."/>
        </authorList>
    </citation>
    <scope>NUCLEOTIDE SEQUENCE</scope>
    <source>
        <strain evidence="1">DAOM 197198</strain>
    </source>
</reference>
<gene>
    <name evidence="1" type="ORF">GLOINDRAFT_11436</name>
</gene>
<dbReference type="EMBL" id="KI299496">
    <property type="protein sequence ID" value="ERZ97585.1"/>
    <property type="molecule type" value="Genomic_DNA"/>
</dbReference>
<dbReference type="AlphaFoldDB" id="U9T2K4"/>
<sequence>MYVKHLQYKPAIKSQNTIMNLDDYHKKFMFACKHPDIARVKHLEIFTDIVKDSDIMEYYIELDLFRWWHKQNENSLKLYVNNYTQWENLKNLILHKYPSTREIKRGRYCSFHQAISIQL</sequence>